<accession>R7YN78</accession>
<dbReference type="HOGENOM" id="CLU_047851_1_0_1"/>
<feature type="compositionally biased region" description="Polar residues" evidence="1">
    <location>
        <begin position="1"/>
        <end position="14"/>
    </location>
</feature>
<evidence type="ECO:0000313" key="2">
    <source>
        <dbReference type="EMBL" id="EON63323.1"/>
    </source>
</evidence>
<proteinExistence type="predicted"/>
<organism evidence="2 3">
    <name type="scientific">Coniosporium apollinis (strain CBS 100218)</name>
    <name type="common">Rock-inhabiting black yeast</name>
    <dbReference type="NCBI Taxonomy" id="1168221"/>
    <lineage>
        <taxon>Eukaryota</taxon>
        <taxon>Fungi</taxon>
        <taxon>Dikarya</taxon>
        <taxon>Ascomycota</taxon>
        <taxon>Pezizomycotina</taxon>
        <taxon>Dothideomycetes</taxon>
        <taxon>Dothideomycetes incertae sedis</taxon>
        <taxon>Coniosporium</taxon>
    </lineage>
</organism>
<protein>
    <submittedName>
        <fullName evidence="2">Uncharacterized protein</fullName>
    </submittedName>
</protein>
<dbReference type="EMBL" id="JH767562">
    <property type="protein sequence ID" value="EON63323.1"/>
    <property type="molecule type" value="Genomic_DNA"/>
</dbReference>
<evidence type="ECO:0000256" key="1">
    <source>
        <dbReference type="SAM" id="MobiDB-lite"/>
    </source>
</evidence>
<dbReference type="AlphaFoldDB" id="R7YN78"/>
<feature type="compositionally biased region" description="Basic residues" evidence="1">
    <location>
        <begin position="161"/>
        <end position="170"/>
    </location>
</feature>
<dbReference type="eggNOG" id="ENOG502S5IN">
    <property type="taxonomic scope" value="Eukaryota"/>
</dbReference>
<dbReference type="OMA" id="CGEWRER"/>
<evidence type="ECO:0000313" key="3">
    <source>
        <dbReference type="Proteomes" id="UP000016924"/>
    </source>
</evidence>
<reference evidence="3" key="1">
    <citation type="submission" date="2012-06" db="EMBL/GenBank/DDBJ databases">
        <title>The genome sequence of Coniosporium apollinis CBS 100218.</title>
        <authorList>
            <consortium name="The Broad Institute Genome Sequencing Platform"/>
            <person name="Cuomo C."/>
            <person name="Gorbushina A."/>
            <person name="Noack S."/>
            <person name="Walker B."/>
            <person name="Young S.K."/>
            <person name="Zeng Q."/>
            <person name="Gargeya S."/>
            <person name="Fitzgerald M."/>
            <person name="Haas B."/>
            <person name="Abouelleil A."/>
            <person name="Alvarado L."/>
            <person name="Arachchi H.M."/>
            <person name="Berlin A.M."/>
            <person name="Chapman S.B."/>
            <person name="Goldberg J."/>
            <person name="Griggs A."/>
            <person name="Gujja S."/>
            <person name="Hansen M."/>
            <person name="Howarth C."/>
            <person name="Imamovic A."/>
            <person name="Larimer J."/>
            <person name="McCowan C."/>
            <person name="Montmayeur A."/>
            <person name="Murphy C."/>
            <person name="Neiman D."/>
            <person name="Pearson M."/>
            <person name="Priest M."/>
            <person name="Roberts A."/>
            <person name="Saif S."/>
            <person name="Shea T."/>
            <person name="Sisk P."/>
            <person name="Sykes S."/>
            <person name="Wortman J."/>
            <person name="Nusbaum C."/>
            <person name="Birren B."/>
        </authorList>
    </citation>
    <scope>NUCLEOTIDE SEQUENCE [LARGE SCALE GENOMIC DNA]</scope>
    <source>
        <strain evidence="3">CBS 100218</strain>
    </source>
</reference>
<dbReference type="RefSeq" id="XP_007778640.1">
    <property type="nucleotide sequence ID" value="XM_007780450.1"/>
</dbReference>
<dbReference type="OrthoDB" id="5427526at2759"/>
<sequence length="410" mass="44100">MSSPPRTPTHLPSSNHRRHPSSVDLSPSLHSHNYNSYFNTPSRSPISRRSSAVNYQYSPVTPRSIYDARPGSRGNGLSELDGVAGGDGGLGNLADELADMWEDEEGGHDHGDGEVAELGDGGHSNGEVRINGHHAAVHGGVRDSSVAASSPPMLRSPLQASRHRPKHQRKPSQFDGSEYGGEQELDASGGIISGLEAEIAALESIARRGTEQSTSETDQGVQRFTESLRDLGSQAAIEAGTTRLANAYTAQTTHLTTETRTLASLTSTLLSPLSPAPPPEIIDTLLALIPETISALPTPSSTPLYALHNLTRTTQDLVQTLSYLSDSLHMSRQTTQVAARRLRAVKYAVAELARERELAEEGRRWIEQGGWEERLARRESKGVCADVVGGFEKVCEGWRERLLAGAEAVG</sequence>
<feature type="region of interest" description="Disordered" evidence="1">
    <location>
        <begin position="141"/>
        <end position="185"/>
    </location>
</feature>
<name>R7YN78_CONA1</name>
<feature type="compositionally biased region" description="Low complexity" evidence="1">
    <location>
        <begin position="41"/>
        <end position="51"/>
    </location>
</feature>
<dbReference type="GeneID" id="19899861"/>
<keyword evidence="3" id="KW-1185">Reference proteome</keyword>
<feature type="region of interest" description="Disordered" evidence="1">
    <location>
        <begin position="1"/>
        <end position="129"/>
    </location>
</feature>
<feature type="compositionally biased region" description="Acidic residues" evidence="1">
    <location>
        <begin position="96"/>
        <end position="106"/>
    </location>
</feature>
<dbReference type="Proteomes" id="UP000016924">
    <property type="component" value="Unassembled WGS sequence"/>
</dbReference>
<feature type="compositionally biased region" description="Polar residues" evidence="1">
    <location>
        <begin position="23"/>
        <end position="40"/>
    </location>
</feature>
<feature type="compositionally biased region" description="Polar residues" evidence="1">
    <location>
        <begin position="52"/>
        <end position="61"/>
    </location>
</feature>
<gene>
    <name evidence="2" type="ORF">W97_02550</name>
</gene>